<keyword evidence="2 5" id="KW-0853">WD repeat</keyword>
<accession>A0AAD8XYU5</accession>
<dbReference type="AlphaFoldDB" id="A0AAD8XYU5"/>
<evidence type="ECO:0000256" key="4">
    <source>
        <dbReference type="ARBA" id="ARBA00023242"/>
    </source>
</evidence>
<gene>
    <name evidence="6" type="ORF">QTG54_013001</name>
</gene>
<reference evidence="6" key="1">
    <citation type="submission" date="2023-06" db="EMBL/GenBank/DDBJ databases">
        <title>Survivors Of The Sea: Transcriptome response of Skeletonema marinoi to long-term dormancy.</title>
        <authorList>
            <person name="Pinder M.I.M."/>
            <person name="Kourtchenko O."/>
            <person name="Robertson E.K."/>
            <person name="Larsson T."/>
            <person name="Maumus F."/>
            <person name="Osuna-Cruz C.M."/>
            <person name="Vancaester E."/>
            <person name="Stenow R."/>
            <person name="Vandepoele K."/>
            <person name="Ploug H."/>
            <person name="Bruchert V."/>
            <person name="Godhe A."/>
            <person name="Topel M."/>
        </authorList>
    </citation>
    <scope>NUCLEOTIDE SEQUENCE</scope>
    <source>
        <strain evidence="6">R05AC</strain>
    </source>
</reference>
<proteinExistence type="predicted"/>
<organism evidence="6 7">
    <name type="scientific">Skeletonema marinoi</name>
    <dbReference type="NCBI Taxonomy" id="267567"/>
    <lineage>
        <taxon>Eukaryota</taxon>
        <taxon>Sar</taxon>
        <taxon>Stramenopiles</taxon>
        <taxon>Ochrophyta</taxon>
        <taxon>Bacillariophyta</taxon>
        <taxon>Coscinodiscophyceae</taxon>
        <taxon>Thalassiosirophycidae</taxon>
        <taxon>Thalassiosirales</taxon>
        <taxon>Skeletonemataceae</taxon>
        <taxon>Skeletonema</taxon>
        <taxon>Skeletonema marinoi-dohrnii complex</taxon>
    </lineage>
</organism>
<dbReference type="PROSITE" id="PS51257">
    <property type="entry name" value="PROKAR_LIPOPROTEIN"/>
    <property type="match status" value="1"/>
</dbReference>
<dbReference type="SUPFAM" id="SSF50978">
    <property type="entry name" value="WD40 repeat-like"/>
    <property type="match status" value="1"/>
</dbReference>
<keyword evidence="4" id="KW-0539">Nucleus</keyword>
<dbReference type="InterPro" id="IPR001680">
    <property type="entry name" value="WD40_rpt"/>
</dbReference>
<keyword evidence="3" id="KW-0677">Repeat</keyword>
<keyword evidence="7" id="KW-1185">Reference proteome</keyword>
<dbReference type="InterPro" id="IPR037850">
    <property type="entry name" value="RBBP5/Swd1"/>
</dbReference>
<dbReference type="GO" id="GO:0048188">
    <property type="term" value="C:Set1C/COMPASS complex"/>
    <property type="evidence" value="ECO:0007669"/>
    <property type="project" value="InterPro"/>
</dbReference>
<comment type="caution">
    <text evidence="6">The sequence shown here is derived from an EMBL/GenBank/DDBJ whole genome shotgun (WGS) entry which is preliminary data.</text>
</comment>
<dbReference type="Proteomes" id="UP001224775">
    <property type="component" value="Unassembled WGS sequence"/>
</dbReference>
<dbReference type="PROSITE" id="PS50082">
    <property type="entry name" value="WD_REPEATS_2"/>
    <property type="match status" value="1"/>
</dbReference>
<evidence type="ECO:0000256" key="1">
    <source>
        <dbReference type="ARBA" id="ARBA00004123"/>
    </source>
</evidence>
<comment type="subcellular location">
    <subcellularLocation>
        <location evidence="1">Nucleus</location>
    </subcellularLocation>
</comment>
<dbReference type="PANTHER" id="PTHR44040:SF1">
    <property type="entry name" value="RETINOBLASTOMA-BINDING PROTEIN 5"/>
    <property type="match status" value="1"/>
</dbReference>
<dbReference type="EMBL" id="JATAAI010000029">
    <property type="protein sequence ID" value="KAK1736401.1"/>
    <property type="molecule type" value="Genomic_DNA"/>
</dbReference>
<dbReference type="SMART" id="SM00320">
    <property type="entry name" value="WD40"/>
    <property type="match status" value="2"/>
</dbReference>
<evidence type="ECO:0000256" key="3">
    <source>
        <dbReference type="ARBA" id="ARBA00022737"/>
    </source>
</evidence>
<dbReference type="Gene3D" id="2.130.10.10">
    <property type="entry name" value="YVTN repeat-like/Quinoprotein amine dehydrogenase"/>
    <property type="match status" value="1"/>
</dbReference>
<protein>
    <submittedName>
        <fullName evidence="6">WD40 repeat domain-containing protein</fullName>
    </submittedName>
</protein>
<dbReference type="Pfam" id="PF00400">
    <property type="entry name" value="WD40"/>
    <property type="match status" value="1"/>
</dbReference>
<evidence type="ECO:0000313" key="7">
    <source>
        <dbReference type="Proteomes" id="UP001224775"/>
    </source>
</evidence>
<feature type="repeat" description="WD" evidence="5">
    <location>
        <begin position="257"/>
        <end position="288"/>
    </location>
</feature>
<dbReference type="InterPro" id="IPR015943">
    <property type="entry name" value="WD40/YVTN_repeat-like_dom_sf"/>
</dbReference>
<evidence type="ECO:0000313" key="6">
    <source>
        <dbReference type="EMBL" id="KAK1736401.1"/>
    </source>
</evidence>
<name>A0AAD8XYU5_9STRA</name>
<sequence>MRHPTLVLELPRPLGGPTQLHPHHNSTGLACLDDGSLVLFYIPPIAFYETLPASPESSTSAKEAETLDIMKRDESRRVGNIAYLTDPPQSEEDNSSYFITCAAFGKNGEEVYAATKCGSLLVFLTPPSIIQSLQGERRTDINLKVKPSVVFKVPGAAAAWQIVVSRNGKHVLFNSADCALRLYDIDEIFKHDGETNATNIPPRFVFQDTLSRSPWASADFSADGEYVVGGCNSYPQPGDNYNLFMWSTTTGELVDQLKGPHASLYSLSCHPTRSFIAVGSSDGVIDVWGPRVQWTAFAPDFQARQANVLYEEEEDEFDIVVDNNQGNAASEHKEPPEEGIVDIITVEKTAEEVTFPVRVLKLFSEKSKPNKSEM</sequence>
<dbReference type="InterPro" id="IPR036322">
    <property type="entry name" value="WD40_repeat_dom_sf"/>
</dbReference>
<evidence type="ECO:0000256" key="2">
    <source>
        <dbReference type="ARBA" id="ARBA00022574"/>
    </source>
</evidence>
<evidence type="ECO:0000256" key="5">
    <source>
        <dbReference type="PROSITE-ProRule" id="PRU00221"/>
    </source>
</evidence>
<dbReference type="PANTHER" id="PTHR44040">
    <property type="entry name" value="RETINOBLASTOMA-BINDING PROTEIN 5"/>
    <property type="match status" value="1"/>
</dbReference>